<evidence type="ECO:0000259" key="11">
    <source>
        <dbReference type="PROSITE" id="PS50850"/>
    </source>
</evidence>
<comment type="similarity">
    <text evidence="2 8">Belongs to the major facilitator superfamily. Sugar transporter (TC 2.A.1.1) family.</text>
</comment>
<dbReference type="GO" id="GO:0016020">
    <property type="term" value="C:membrane"/>
    <property type="evidence" value="ECO:0007669"/>
    <property type="project" value="UniProtKB-SubCell"/>
</dbReference>
<proteinExistence type="inferred from homology"/>
<feature type="region of interest" description="Disordered" evidence="9">
    <location>
        <begin position="619"/>
        <end position="642"/>
    </location>
</feature>
<comment type="subcellular location">
    <subcellularLocation>
        <location evidence="1">Membrane</location>
        <topology evidence="1">Multi-pass membrane protein</topology>
    </subcellularLocation>
</comment>
<keyword evidence="6 10" id="KW-0472">Membrane</keyword>
<dbReference type="InterPro" id="IPR050360">
    <property type="entry name" value="MFS_Sugar_Transporters"/>
</dbReference>
<feature type="transmembrane region" description="Helical" evidence="10">
    <location>
        <begin position="229"/>
        <end position="252"/>
    </location>
</feature>
<evidence type="ECO:0000256" key="10">
    <source>
        <dbReference type="SAM" id="Phobius"/>
    </source>
</evidence>
<name>A0A081CD53_PSEA2</name>
<feature type="transmembrane region" description="Helical" evidence="10">
    <location>
        <begin position="492"/>
        <end position="514"/>
    </location>
</feature>
<evidence type="ECO:0000313" key="12">
    <source>
        <dbReference type="EMBL" id="GAK64599.1"/>
    </source>
</evidence>
<dbReference type="InterPro" id="IPR005829">
    <property type="entry name" value="Sugar_transporter_CS"/>
</dbReference>
<dbReference type="Pfam" id="PF00083">
    <property type="entry name" value="Sugar_tr"/>
    <property type="match status" value="1"/>
</dbReference>
<evidence type="ECO:0000256" key="1">
    <source>
        <dbReference type="ARBA" id="ARBA00004141"/>
    </source>
</evidence>
<evidence type="ECO:0000256" key="4">
    <source>
        <dbReference type="ARBA" id="ARBA00022692"/>
    </source>
</evidence>
<evidence type="ECO:0000256" key="7">
    <source>
        <dbReference type="ARBA" id="ARBA00049119"/>
    </source>
</evidence>
<keyword evidence="3 8" id="KW-0813">Transport</keyword>
<feature type="transmembrane region" description="Helical" evidence="10">
    <location>
        <begin position="452"/>
        <end position="472"/>
    </location>
</feature>
<dbReference type="RefSeq" id="XP_014656942.1">
    <property type="nucleotide sequence ID" value="XM_014801456.1"/>
</dbReference>
<accession>A0A081CD53</accession>
<dbReference type="PANTHER" id="PTHR48022:SF23">
    <property type="entry name" value="MAJOR FACILITATOR SUPERFAMILY (MFS) PROFILE DOMAIN-CONTAINING PROTEIN"/>
    <property type="match status" value="1"/>
</dbReference>
<dbReference type="NCBIfam" id="TIGR00879">
    <property type="entry name" value="SP"/>
    <property type="match status" value="1"/>
</dbReference>
<feature type="transmembrane region" description="Helical" evidence="10">
    <location>
        <begin position="418"/>
        <end position="445"/>
    </location>
</feature>
<dbReference type="InterPro" id="IPR036259">
    <property type="entry name" value="MFS_trans_sf"/>
</dbReference>
<dbReference type="PRINTS" id="PR00171">
    <property type="entry name" value="SUGRTRNSPORT"/>
</dbReference>
<dbReference type="AlphaFoldDB" id="A0A081CD53"/>
<feature type="transmembrane region" description="Helical" evidence="10">
    <location>
        <begin position="556"/>
        <end position="576"/>
    </location>
</feature>
<evidence type="ECO:0000256" key="2">
    <source>
        <dbReference type="ARBA" id="ARBA00010992"/>
    </source>
</evidence>
<protein>
    <submittedName>
        <fullName evidence="12">General substrate transporter</fullName>
    </submittedName>
</protein>
<dbReference type="InterPro" id="IPR020846">
    <property type="entry name" value="MFS_dom"/>
</dbReference>
<dbReference type="Proteomes" id="UP000053758">
    <property type="component" value="Unassembled WGS sequence"/>
</dbReference>
<dbReference type="PANTHER" id="PTHR48022">
    <property type="entry name" value="PLASTIDIC GLUCOSE TRANSPORTER 4"/>
    <property type="match status" value="1"/>
</dbReference>
<feature type="transmembrane region" description="Helical" evidence="10">
    <location>
        <begin position="130"/>
        <end position="152"/>
    </location>
</feature>
<feature type="compositionally biased region" description="Basic and acidic residues" evidence="9">
    <location>
        <begin position="619"/>
        <end position="634"/>
    </location>
</feature>
<feature type="domain" description="Major facilitator superfamily (MFS) profile" evidence="11">
    <location>
        <begin position="133"/>
        <end position="579"/>
    </location>
</feature>
<dbReference type="GeneID" id="26303645"/>
<dbReference type="PROSITE" id="PS00217">
    <property type="entry name" value="SUGAR_TRANSPORT_2"/>
    <property type="match status" value="1"/>
</dbReference>
<evidence type="ECO:0000256" key="8">
    <source>
        <dbReference type="RuleBase" id="RU003346"/>
    </source>
</evidence>
<dbReference type="HOGENOM" id="CLU_001265_30_12_1"/>
<feature type="transmembrane region" description="Helical" evidence="10">
    <location>
        <begin position="264"/>
        <end position="284"/>
    </location>
</feature>
<dbReference type="GO" id="GO:0005351">
    <property type="term" value="F:carbohydrate:proton symporter activity"/>
    <property type="evidence" value="ECO:0007669"/>
    <property type="project" value="TreeGrafter"/>
</dbReference>
<keyword evidence="4 10" id="KW-0812">Transmembrane</keyword>
<sequence length="642" mass="70460">MPRSSSPHQHSIGTGPHPDRCSARNKTIGTSRQEHRACVRIHVSRNPTLTSHDRPATGNVVRHPRDPHSYPCRQRRRDPVLAALISLALLCLRKSTSSRFVYPQRDSLAPSSTSSQALFSATMFFDNVHVYYLAVIAYLGIFLFGWETGVAGGVVAQKGFLDAFHVKDKKQVSSVVVAILQAGAFFGSLPAPILSNKFGRRKTLFGFNLFIVLGTVLQTIPGVGGKIALIYLGRTVAGFGIGGITSIASGYVSECCPKDVRGRITGMFQVILAAGVMVSYFVNYGVAQRYKSGAQIWRIPFGLQLVPSGLMGVGLLFATESPRWLAKVGRTEEALRNLAFLRRRNIDDEAIIFEMAEINAAIREESAETVSLRYCLFTKGINIRFFITFSLFVLQQWSGQNTVGYYGPQIFKSIGYNGTSAALLASGIYGVVKFAATFIWVMFGVETVGRRWSLFASALGMGILFFIIGALLKTYPPSASSSSPQPASRAMAGLVYLIAVVYSLGVGPLCWVYVSEIFTNSTRHWGLALASATQWLFNFAQAQASPYMIDSLDYKVFFLFGAINVLGFSTFVFFLPETKGRSLEEMDVIFGSVSKGEREAHMRDQQDGLEPGVARYECDEEKRTGSVDEKKDLGVRYGTSTP</sequence>
<dbReference type="SUPFAM" id="SSF103473">
    <property type="entry name" value="MFS general substrate transporter"/>
    <property type="match status" value="1"/>
</dbReference>
<dbReference type="FunFam" id="1.20.1250.20:FF:000134">
    <property type="entry name" value="MFS sugar transporter protein"/>
    <property type="match status" value="1"/>
</dbReference>
<feature type="compositionally biased region" description="Polar residues" evidence="9">
    <location>
        <begin position="1"/>
        <end position="12"/>
    </location>
</feature>
<evidence type="ECO:0000256" key="3">
    <source>
        <dbReference type="ARBA" id="ARBA00022448"/>
    </source>
</evidence>
<keyword evidence="5 10" id="KW-1133">Transmembrane helix</keyword>
<dbReference type="EMBL" id="DF830073">
    <property type="protein sequence ID" value="GAK64599.1"/>
    <property type="molecule type" value="Genomic_DNA"/>
</dbReference>
<evidence type="ECO:0000256" key="6">
    <source>
        <dbReference type="ARBA" id="ARBA00023136"/>
    </source>
</evidence>
<feature type="transmembrane region" description="Helical" evidence="10">
    <location>
        <begin position="172"/>
        <end position="191"/>
    </location>
</feature>
<comment type="catalytic activity">
    <reaction evidence="7">
        <text>myo-inositol(out) + H(+)(out) = myo-inositol(in) + H(+)(in)</text>
        <dbReference type="Rhea" id="RHEA:60364"/>
        <dbReference type="ChEBI" id="CHEBI:15378"/>
        <dbReference type="ChEBI" id="CHEBI:17268"/>
    </reaction>
</comment>
<evidence type="ECO:0000256" key="5">
    <source>
        <dbReference type="ARBA" id="ARBA00022989"/>
    </source>
</evidence>
<keyword evidence="13" id="KW-1185">Reference proteome</keyword>
<dbReference type="PROSITE" id="PS50850">
    <property type="entry name" value="MFS"/>
    <property type="match status" value="1"/>
</dbReference>
<evidence type="ECO:0000256" key="9">
    <source>
        <dbReference type="SAM" id="MobiDB-lite"/>
    </source>
</evidence>
<feature type="region of interest" description="Disordered" evidence="9">
    <location>
        <begin position="1"/>
        <end position="73"/>
    </location>
</feature>
<gene>
    <name evidence="12" type="ORF">PAN0_006c2813</name>
</gene>
<organism evidence="12">
    <name type="scientific">Pseudozyma antarctica</name>
    <name type="common">Yeast</name>
    <name type="synonym">Candida antarctica</name>
    <dbReference type="NCBI Taxonomy" id="84753"/>
    <lineage>
        <taxon>Eukaryota</taxon>
        <taxon>Fungi</taxon>
        <taxon>Dikarya</taxon>
        <taxon>Basidiomycota</taxon>
        <taxon>Ustilaginomycotina</taxon>
        <taxon>Ustilaginomycetes</taxon>
        <taxon>Ustilaginales</taxon>
        <taxon>Ustilaginaceae</taxon>
        <taxon>Moesziomyces</taxon>
    </lineage>
</organism>
<reference evidence="12" key="1">
    <citation type="submission" date="2014-07" db="EMBL/GenBank/DDBJ databases">
        <title>Draft genome sequence of the yeast Pseudozyma antarctica JCM 10317 known as a producer of lipase B which used in a wide range of industrial applications.</title>
        <authorList>
            <person name="Morita T."/>
            <person name="Saika A."/>
            <person name="Koike H."/>
        </authorList>
    </citation>
    <scope>NUCLEOTIDE SEQUENCE</scope>
    <source>
        <strain evidence="12">JCM 10317</strain>
    </source>
</reference>
<dbReference type="Gene3D" id="1.20.1250.20">
    <property type="entry name" value="MFS general substrate transporter like domains"/>
    <property type="match status" value="1"/>
</dbReference>
<evidence type="ECO:0000313" key="13">
    <source>
        <dbReference type="Proteomes" id="UP000053758"/>
    </source>
</evidence>
<feature type="transmembrane region" description="Helical" evidence="10">
    <location>
        <begin position="381"/>
        <end position="398"/>
    </location>
</feature>
<feature type="transmembrane region" description="Helical" evidence="10">
    <location>
        <begin position="203"/>
        <end position="223"/>
    </location>
</feature>
<dbReference type="InterPro" id="IPR005828">
    <property type="entry name" value="MFS_sugar_transport-like"/>
</dbReference>
<feature type="transmembrane region" description="Helical" evidence="10">
    <location>
        <begin position="296"/>
        <end position="318"/>
    </location>
</feature>
<dbReference type="InterPro" id="IPR003663">
    <property type="entry name" value="Sugar/inositol_transpt"/>
</dbReference>